<dbReference type="InterPro" id="IPR045864">
    <property type="entry name" value="aa-tRNA-synth_II/BPL/LPL"/>
</dbReference>
<feature type="domain" description="Aminoacyl-transfer RNA synthetases class-II family profile" evidence="7">
    <location>
        <begin position="191"/>
        <end position="502"/>
    </location>
</feature>
<dbReference type="Pfam" id="PF00152">
    <property type="entry name" value="tRNA-synt_2"/>
    <property type="match status" value="1"/>
</dbReference>
<sequence length="507" mass="58306">MDSYSSFENGMQLNEYQRLRLDKVKKFRELGIDPYPPRFLQRTHSVAEVLQNFEALQKDDHADPPVPGVLVGVSGRLMLKRDKKVVFGDLIEDGNRIQIYLKDAHLEAGEQSLLLFKDSVDLGDIIGVVGKPFITKTGDKTIEVHQWNILSKAINQPPDKHAGLQDTEQRYRQRYVDLISNPEVRDVFVKRSRIISAMRSYLDRQGFLEVETPTLQPLYGGASARPFVTHHNALDQNFYMRIADELYLKRLVAGGFGKVYEICKDFRNEGIDVRHNPEFTMMECYAAYWDYNDVMKLVEEMFAYIAQEVLGTLKVQTRGYEVDFTPPYRRLQLRQAIIDYTGLDYEQYPEQEDLYREVKKLGVDVAPDTVWPKLVDETLKTFVIPKLIQPTFLYDYPEKLSPLAKKKPGVAGTVERFQPFIAGLECGNAFTELNDPVDQRERFLDQKRNQDAGDDEAMQMDLDFINALMYGMPPTGGLGVGIDRLCMLLLDQASIRDVILFPQMRNL</sequence>
<dbReference type="Proteomes" id="UP001431572">
    <property type="component" value="Chromosome 2"/>
</dbReference>
<keyword evidence="6" id="KW-0460">Magnesium</keyword>
<dbReference type="NCBIfam" id="NF001756">
    <property type="entry name" value="PRK00484.1"/>
    <property type="match status" value="1"/>
</dbReference>
<keyword evidence="6" id="KW-0648">Protein biosynthesis</keyword>
<dbReference type="InterPro" id="IPR004364">
    <property type="entry name" value="Aa-tRNA-synt_II"/>
</dbReference>
<comment type="cofactor">
    <cofactor evidence="6">
        <name>Mg(2+)</name>
        <dbReference type="ChEBI" id="CHEBI:18420"/>
    </cofactor>
    <text evidence="6">Binds 3 Mg(2+) ions per subunit.</text>
</comment>
<dbReference type="PROSITE" id="PS50862">
    <property type="entry name" value="AA_TRNA_LIGASE_II"/>
    <property type="match status" value="1"/>
</dbReference>
<keyword evidence="3 6" id="KW-0547">Nucleotide-binding</keyword>
<keyword evidence="4 6" id="KW-0067">ATP-binding</keyword>
<comment type="caution">
    <text evidence="6">Lacks conserved residue(s) required for the propagation of feature annotation.</text>
</comment>
<dbReference type="Gene3D" id="2.40.50.140">
    <property type="entry name" value="Nucleic acid-binding proteins"/>
    <property type="match status" value="1"/>
</dbReference>
<dbReference type="GO" id="GO:0004824">
    <property type="term" value="F:lysine-tRNA ligase activity"/>
    <property type="evidence" value="ECO:0007669"/>
    <property type="project" value="UniProtKB-EC"/>
</dbReference>
<dbReference type="CDD" id="cd04322">
    <property type="entry name" value="LysRS_N"/>
    <property type="match status" value="1"/>
</dbReference>
<dbReference type="NCBIfam" id="TIGR00499">
    <property type="entry name" value="lysS_bact"/>
    <property type="match status" value="1"/>
</dbReference>
<dbReference type="InterPro" id="IPR002313">
    <property type="entry name" value="Lys-tRNA-ligase_II"/>
</dbReference>
<dbReference type="RefSeq" id="WP_341471837.1">
    <property type="nucleotide sequence ID" value="NZ_CP128400.1"/>
</dbReference>
<gene>
    <name evidence="6 8" type="primary">lysS</name>
    <name evidence="8" type="ORF">OZ401_003665</name>
</gene>
<dbReference type="HAMAP" id="MF_00252">
    <property type="entry name" value="Lys_tRNA_synth_class2"/>
    <property type="match status" value="1"/>
</dbReference>
<evidence type="ECO:0000256" key="3">
    <source>
        <dbReference type="ARBA" id="ARBA00022741"/>
    </source>
</evidence>
<comment type="subcellular location">
    <subcellularLocation>
        <location evidence="6">Cytoplasm</location>
    </subcellularLocation>
</comment>
<accession>A0ABY9B9U0</accession>
<organism evidence="8 9">
    <name type="scientific">Candidatus Chlorohelix allophototropha</name>
    <dbReference type="NCBI Taxonomy" id="3003348"/>
    <lineage>
        <taxon>Bacteria</taxon>
        <taxon>Bacillati</taxon>
        <taxon>Chloroflexota</taxon>
        <taxon>Chloroflexia</taxon>
        <taxon>Candidatus Chloroheliales</taxon>
        <taxon>Candidatus Chloroheliaceae</taxon>
        <taxon>Candidatus Chlorohelix</taxon>
    </lineage>
</organism>
<evidence type="ECO:0000256" key="1">
    <source>
        <dbReference type="ARBA" id="ARBA00022598"/>
    </source>
</evidence>
<keyword evidence="6" id="KW-0963">Cytoplasm</keyword>
<comment type="subunit">
    <text evidence="6">Homodimer.</text>
</comment>
<comment type="similarity">
    <text evidence="6">Belongs to the class-II aminoacyl-tRNA synthetase family.</text>
</comment>
<evidence type="ECO:0000256" key="4">
    <source>
        <dbReference type="ARBA" id="ARBA00022840"/>
    </source>
</evidence>
<proteinExistence type="inferred from homology"/>
<keyword evidence="9" id="KW-1185">Reference proteome</keyword>
<name>A0ABY9B9U0_9CHLR</name>
<evidence type="ECO:0000256" key="5">
    <source>
        <dbReference type="ARBA" id="ARBA00023146"/>
    </source>
</evidence>
<evidence type="ECO:0000313" key="9">
    <source>
        <dbReference type="Proteomes" id="UP001431572"/>
    </source>
</evidence>
<protein>
    <recommendedName>
        <fullName evidence="6">Lysine--tRNA ligase</fullName>
        <ecNumber evidence="6">6.1.1.6</ecNumber>
    </recommendedName>
    <alternativeName>
        <fullName evidence="6">Lysyl-tRNA synthetase</fullName>
        <shortName evidence="6">LysRS</shortName>
    </alternativeName>
</protein>
<dbReference type="EC" id="6.1.1.6" evidence="6"/>
<keyword evidence="5 6" id="KW-0030">Aminoacyl-tRNA synthetase</keyword>
<feature type="binding site" evidence="6">
    <location>
        <position position="425"/>
    </location>
    <ligand>
        <name>Mg(2+)</name>
        <dbReference type="ChEBI" id="CHEBI:18420"/>
        <label>1</label>
    </ligand>
</feature>
<evidence type="ECO:0000259" key="7">
    <source>
        <dbReference type="PROSITE" id="PS50862"/>
    </source>
</evidence>
<dbReference type="InterPro" id="IPR006195">
    <property type="entry name" value="aa-tRNA-synth_II"/>
</dbReference>
<dbReference type="CDD" id="cd00775">
    <property type="entry name" value="LysRS_core"/>
    <property type="match status" value="1"/>
</dbReference>
<dbReference type="Gene3D" id="3.30.930.10">
    <property type="entry name" value="Bira Bifunctional Protein, Domain 2"/>
    <property type="match status" value="1"/>
</dbReference>
<dbReference type="EMBL" id="CP128400">
    <property type="protein sequence ID" value="WJW69958.1"/>
    <property type="molecule type" value="Genomic_DNA"/>
</dbReference>
<dbReference type="PRINTS" id="PR00982">
    <property type="entry name" value="TRNASYNTHLYS"/>
</dbReference>
<dbReference type="SUPFAM" id="SSF50249">
    <property type="entry name" value="Nucleic acid-binding proteins"/>
    <property type="match status" value="1"/>
</dbReference>
<dbReference type="SUPFAM" id="SSF55681">
    <property type="entry name" value="Class II aaRS and biotin synthetases"/>
    <property type="match status" value="1"/>
</dbReference>
<dbReference type="PANTHER" id="PTHR42918:SF15">
    <property type="entry name" value="LYSINE--TRNA LIGASE, CHLOROPLASTIC_MITOCHONDRIAL"/>
    <property type="match status" value="1"/>
</dbReference>
<evidence type="ECO:0000313" key="8">
    <source>
        <dbReference type="EMBL" id="WJW69958.1"/>
    </source>
</evidence>
<keyword evidence="1 6" id="KW-0436">Ligase</keyword>
<dbReference type="InterPro" id="IPR044136">
    <property type="entry name" value="Lys-tRNA-ligase_II_N"/>
</dbReference>
<dbReference type="InterPro" id="IPR018149">
    <property type="entry name" value="Lys-tRNA-synth_II_C"/>
</dbReference>
<evidence type="ECO:0000256" key="6">
    <source>
        <dbReference type="HAMAP-Rule" id="MF_00252"/>
    </source>
</evidence>
<evidence type="ECO:0000256" key="2">
    <source>
        <dbReference type="ARBA" id="ARBA00022723"/>
    </source>
</evidence>
<reference evidence="8" key="1">
    <citation type="journal article" date="2024" name="Nature">
        <title>Anoxygenic phototroph of the Chloroflexota uses a type I reaction centre.</title>
        <authorList>
            <person name="Tsuji J.M."/>
            <person name="Shaw N.A."/>
            <person name="Nagashima S."/>
            <person name="Venkiteswaran J.J."/>
            <person name="Schiff S.L."/>
            <person name="Watanabe T."/>
            <person name="Fukui M."/>
            <person name="Hanada S."/>
            <person name="Tank M."/>
            <person name="Neufeld J.D."/>
        </authorList>
    </citation>
    <scope>NUCLEOTIDE SEQUENCE</scope>
    <source>
        <strain evidence="8">L227-S17</strain>
    </source>
</reference>
<comment type="catalytic activity">
    <reaction evidence="6">
        <text>tRNA(Lys) + L-lysine + ATP = L-lysyl-tRNA(Lys) + AMP + diphosphate</text>
        <dbReference type="Rhea" id="RHEA:20792"/>
        <dbReference type="Rhea" id="RHEA-COMP:9696"/>
        <dbReference type="Rhea" id="RHEA-COMP:9697"/>
        <dbReference type="ChEBI" id="CHEBI:30616"/>
        <dbReference type="ChEBI" id="CHEBI:32551"/>
        <dbReference type="ChEBI" id="CHEBI:33019"/>
        <dbReference type="ChEBI" id="CHEBI:78442"/>
        <dbReference type="ChEBI" id="CHEBI:78529"/>
        <dbReference type="ChEBI" id="CHEBI:456215"/>
        <dbReference type="EC" id="6.1.1.6"/>
    </reaction>
</comment>
<dbReference type="PANTHER" id="PTHR42918">
    <property type="entry name" value="LYSYL-TRNA SYNTHETASE"/>
    <property type="match status" value="1"/>
</dbReference>
<feature type="binding site" evidence="6">
    <location>
        <position position="425"/>
    </location>
    <ligand>
        <name>Mg(2+)</name>
        <dbReference type="ChEBI" id="CHEBI:18420"/>
        <label>2</label>
    </ligand>
</feature>
<keyword evidence="2 6" id="KW-0479">Metal-binding</keyword>
<dbReference type="InterPro" id="IPR012340">
    <property type="entry name" value="NA-bd_OB-fold"/>
</dbReference>